<dbReference type="InterPro" id="IPR010473">
    <property type="entry name" value="GTPase-bd"/>
</dbReference>
<dbReference type="PANTHER" id="PTHR45691">
    <property type="entry name" value="PROTEIN DIAPHANOUS"/>
    <property type="match status" value="1"/>
</dbReference>
<feature type="domain" description="GBD/FH3" evidence="6">
    <location>
        <begin position="65"/>
        <end position="428"/>
    </location>
</feature>
<feature type="domain" description="DAD" evidence="5">
    <location>
        <begin position="1116"/>
        <end position="1144"/>
    </location>
</feature>
<evidence type="ECO:0000259" key="5">
    <source>
        <dbReference type="PROSITE" id="PS51231"/>
    </source>
</evidence>
<reference evidence="8 9" key="1">
    <citation type="journal article" date="2018" name="Nat. Ecol. Evol.">
        <title>Shark genomes provide insights into elasmobranch evolution and the origin of vertebrates.</title>
        <authorList>
            <person name="Hara Y"/>
            <person name="Yamaguchi K"/>
            <person name="Onimaru K"/>
            <person name="Kadota M"/>
            <person name="Koyanagi M"/>
            <person name="Keeley SD"/>
            <person name="Tatsumi K"/>
            <person name="Tanaka K"/>
            <person name="Motone F"/>
            <person name="Kageyama Y"/>
            <person name="Nozu R"/>
            <person name="Adachi N"/>
            <person name="Nishimura O"/>
            <person name="Nakagawa R"/>
            <person name="Tanegashima C"/>
            <person name="Kiyatake I"/>
            <person name="Matsumoto R"/>
            <person name="Murakumo K"/>
            <person name="Nishida K"/>
            <person name="Terakita A"/>
            <person name="Kuratani S"/>
            <person name="Sato K"/>
            <person name="Hyodo S Kuraku.S."/>
        </authorList>
    </citation>
    <scope>NUCLEOTIDE SEQUENCE [LARGE SCALE GENOMIC DNA]</scope>
</reference>
<dbReference type="OrthoDB" id="1668162at2759"/>
<dbReference type="OMA" id="TPSIKMK"/>
<dbReference type="InterPro" id="IPR015425">
    <property type="entry name" value="FH2_Formin"/>
</dbReference>
<proteinExistence type="inferred from homology"/>
<dbReference type="GO" id="GO:0003779">
    <property type="term" value="F:actin binding"/>
    <property type="evidence" value="ECO:0007669"/>
    <property type="project" value="InterPro"/>
</dbReference>
<dbReference type="SMART" id="SM00498">
    <property type="entry name" value="FH2"/>
    <property type="match status" value="1"/>
</dbReference>
<dbReference type="EMBL" id="BEZZ01000269">
    <property type="protein sequence ID" value="GCC29829.1"/>
    <property type="molecule type" value="Genomic_DNA"/>
</dbReference>
<dbReference type="InterPro" id="IPR044933">
    <property type="entry name" value="DIA_GBD_sf"/>
</dbReference>
<dbReference type="FunFam" id="1.10.238.150:FF:000002">
    <property type="entry name" value="protein diaphanous homolog 2 isoform X2"/>
    <property type="match status" value="1"/>
</dbReference>
<dbReference type="STRING" id="137246.A0A401SHD5"/>
<dbReference type="Gene3D" id="6.10.30.30">
    <property type="match status" value="1"/>
</dbReference>
<dbReference type="PANTHER" id="PTHR45691:SF4">
    <property type="entry name" value="PROTEIN DIAPHANOUS HOMOLOG 1"/>
    <property type="match status" value="1"/>
</dbReference>
<keyword evidence="9" id="KW-1185">Reference proteome</keyword>
<organism evidence="8 9">
    <name type="scientific">Chiloscyllium punctatum</name>
    <name type="common">Brownbanded bambooshark</name>
    <name type="synonym">Hemiscyllium punctatum</name>
    <dbReference type="NCBI Taxonomy" id="137246"/>
    <lineage>
        <taxon>Eukaryota</taxon>
        <taxon>Metazoa</taxon>
        <taxon>Chordata</taxon>
        <taxon>Craniata</taxon>
        <taxon>Vertebrata</taxon>
        <taxon>Chondrichthyes</taxon>
        <taxon>Elasmobranchii</taxon>
        <taxon>Galeomorphii</taxon>
        <taxon>Galeoidea</taxon>
        <taxon>Orectolobiformes</taxon>
        <taxon>Hemiscylliidae</taxon>
        <taxon>Chiloscyllium</taxon>
    </lineage>
</organism>
<evidence type="ECO:0008006" key="10">
    <source>
        <dbReference type="Google" id="ProtNLM"/>
    </source>
</evidence>
<dbReference type="Gene3D" id="1.10.20.40">
    <property type="entry name" value="Formin, diaphanous GTPase-binding domain"/>
    <property type="match status" value="1"/>
</dbReference>
<feature type="compositionally biased region" description="Pro residues" evidence="4">
    <location>
        <begin position="547"/>
        <end position="673"/>
    </location>
</feature>
<dbReference type="PROSITE" id="PS51231">
    <property type="entry name" value="DAD"/>
    <property type="match status" value="1"/>
</dbReference>
<dbReference type="InterPro" id="IPR016024">
    <property type="entry name" value="ARM-type_fold"/>
</dbReference>
<comment type="similarity">
    <text evidence="1">Belongs to the formin homology family. Diaphanous subfamily.</text>
</comment>
<dbReference type="PROSITE" id="PS51444">
    <property type="entry name" value="FH2"/>
    <property type="match status" value="1"/>
</dbReference>
<gene>
    <name evidence="8" type="ORF">chiPu_0008271</name>
</gene>
<dbReference type="Pfam" id="PF02181">
    <property type="entry name" value="FH2"/>
    <property type="match status" value="1"/>
</dbReference>
<dbReference type="GO" id="GO:0005884">
    <property type="term" value="C:actin filament"/>
    <property type="evidence" value="ECO:0007669"/>
    <property type="project" value="TreeGrafter"/>
</dbReference>
<dbReference type="GO" id="GO:0031267">
    <property type="term" value="F:small GTPase binding"/>
    <property type="evidence" value="ECO:0007669"/>
    <property type="project" value="InterPro"/>
</dbReference>
<feature type="region of interest" description="Disordered" evidence="4">
    <location>
        <begin position="45"/>
        <end position="64"/>
    </location>
</feature>
<dbReference type="Pfam" id="PF06367">
    <property type="entry name" value="Drf_FH3"/>
    <property type="match status" value="1"/>
</dbReference>
<feature type="region of interest" description="Disordered" evidence="4">
    <location>
        <begin position="544"/>
        <end position="679"/>
    </location>
</feature>
<name>A0A401SHD5_CHIPU</name>
<dbReference type="Gene3D" id="1.20.58.630">
    <property type="match status" value="1"/>
</dbReference>
<dbReference type="InterPro" id="IPR010472">
    <property type="entry name" value="FH3_dom"/>
</dbReference>
<evidence type="ECO:0000256" key="4">
    <source>
        <dbReference type="SAM" id="MobiDB-lite"/>
    </source>
</evidence>
<dbReference type="Pfam" id="PF06371">
    <property type="entry name" value="Drf_GBD"/>
    <property type="match status" value="1"/>
</dbReference>
<feature type="coiled-coil region" evidence="3">
    <location>
        <begin position="975"/>
        <end position="1037"/>
    </location>
</feature>
<keyword evidence="2 3" id="KW-0175">Coiled coil</keyword>
<feature type="domain" description="FH2" evidence="7">
    <location>
        <begin position="692"/>
        <end position="1094"/>
    </location>
</feature>
<evidence type="ECO:0000259" key="6">
    <source>
        <dbReference type="PROSITE" id="PS51232"/>
    </source>
</evidence>
<dbReference type="AlphaFoldDB" id="A0A401SHD5"/>
<dbReference type="SMART" id="SM01140">
    <property type="entry name" value="Drf_GBD"/>
    <property type="match status" value="1"/>
</dbReference>
<dbReference type="Gene3D" id="1.20.58.2220">
    <property type="entry name" value="Formin, FH2 domain"/>
    <property type="match status" value="1"/>
</dbReference>
<dbReference type="PROSITE" id="PS51232">
    <property type="entry name" value="GBD_FH3"/>
    <property type="match status" value="1"/>
</dbReference>
<sequence length="1200" mass="134894">MEGRNEASGPSRGKEKSGKMKKSLEEGEKKTKFLERFTSIRKKEKPYVQAKHSSTPVYEDHPSALPSLSDTEVLELFEQMLLDMNLNEEKQQPLRNKDMIIKREMVSQYLHTSKAGQNQKESSRSPVMYIQELKSGIRDNQLLSCLESLRVSLSNNPVSWVQNFGTDGLATLLSILKTLQDEQDPLSLNTKIQHEIIRCLKAFMNNKNGIKMMLDSEDGILLLVKAVDLSAPSMMIDAAKLLSAICVLPGPENMHEKVLEAVTERAEEKECERFKPLLDGLKIGQSIALKVACMQFVNALIIPADELDFRIHLRSEFMRLGLSRILPELRKIGTEELNVQLSVFDEHAEEDSEDLKGRLEDIRIEMEDVNEVFQMLLNTVKDSKAEQYFLSILQHLLLIRNDYQARPQYYKLLDECVSQVVLQKNGADPDFKCRKVSVDVEHLIDNMIDKTKVQISETKAAELEKKLDSELTTRHELQVEIRKKEADFEVKLSELQTKQQVLETSKTEVEIENKKLLNENSQLKDENTQLSKNLEDTKTKLANIPKVLPPQPDQINRPLPPAAPPLPGQPGIPPAPPLPGHTGPPPPPPPPPLPGQGGPPPPPPPPPPPLPGQGGPPPPPPPPPLPGLGGPPPPPPLPGLGGPPPPPPLPGLGGPPPPPPPPGFSRMPPPPPGMFGAPFAPAAPSLPFGLTSKKEYKPEVQLKRPNWPKIMPKDMNEKCFWVKVKEDKYESKELFAKLTLTFSAQTKTSKAKKEQQDMDDKKTTQKKKVKELKVLDGKTAQNLSIFLGSFRLSYEQIKKVILEVDEKVLTESLIQNLIKQLPQQEQLTALAELKDEYNDLSEPEQFGVIISSVTCLRPRLNAILFLLQFEEQVNNIKPDIVSVKAACEEVRSSESFSKLMEIILLVGNFMNAGSRNAGAFGFSISFLCKLKDTKSTDQKMTLMHFIAEMCEEQYPEVIHFTEELNHVEKASRVSAEMLQKNIEQMGKQIATLEKDISTFPQTSDDQDKFVEKMTSFVKVAREQFEKLSEMHKTMEEDFEDLGKYFVFDTKKISVEEFFGDLSNFKSMFLQSVMENKKRKEAEEKIKRAKLAKEKAEKERLEKQKKNAAFDMNAEGDETGVMDSLMEALESGAAFRRKRGPRQAANRRGNAMTSILAKELTKDDAIGQTARKKQKVNNEAKEVTTPMEQDEMLESILTRSN</sequence>
<dbReference type="SUPFAM" id="SSF48371">
    <property type="entry name" value="ARM repeat"/>
    <property type="match status" value="1"/>
</dbReference>
<dbReference type="GO" id="GO:0030041">
    <property type="term" value="P:actin filament polymerization"/>
    <property type="evidence" value="ECO:0007669"/>
    <property type="project" value="TreeGrafter"/>
</dbReference>
<evidence type="ECO:0000259" key="7">
    <source>
        <dbReference type="PROSITE" id="PS51444"/>
    </source>
</evidence>
<accession>A0A401SHD5</accession>
<evidence type="ECO:0000313" key="8">
    <source>
        <dbReference type="EMBL" id="GCC29829.1"/>
    </source>
</evidence>
<evidence type="ECO:0000256" key="3">
    <source>
        <dbReference type="SAM" id="Coils"/>
    </source>
</evidence>
<dbReference type="Proteomes" id="UP000287033">
    <property type="component" value="Unassembled WGS sequence"/>
</dbReference>
<dbReference type="InterPro" id="IPR051412">
    <property type="entry name" value="Formin_Homology_Diaphanous_sf"/>
</dbReference>
<evidence type="ECO:0000256" key="1">
    <source>
        <dbReference type="ARBA" id="ARBA00008214"/>
    </source>
</evidence>
<comment type="caution">
    <text evidence="8">The sequence shown here is derived from an EMBL/GenBank/DDBJ whole genome shotgun (WGS) entry which is preliminary data.</text>
</comment>
<dbReference type="InterPro" id="IPR011989">
    <property type="entry name" value="ARM-like"/>
</dbReference>
<dbReference type="InterPro" id="IPR014768">
    <property type="entry name" value="GBD/FH3_dom"/>
</dbReference>
<dbReference type="SUPFAM" id="SSF101447">
    <property type="entry name" value="Formin homology 2 domain (FH2 domain)"/>
    <property type="match status" value="1"/>
</dbReference>
<feature type="coiled-coil region" evidence="3">
    <location>
        <begin position="1073"/>
        <end position="1110"/>
    </location>
</feature>
<dbReference type="Gene3D" id="1.25.10.10">
    <property type="entry name" value="Leucine-rich Repeat Variant"/>
    <property type="match status" value="1"/>
</dbReference>
<dbReference type="SMART" id="SM01139">
    <property type="entry name" value="Drf_FH3"/>
    <property type="match status" value="1"/>
</dbReference>
<feature type="compositionally biased region" description="Basic and acidic residues" evidence="4">
    <location>
        <begin position="12"/>
        <end position="30"/>
    </location>
</feature>
<protein>
    <recommendedName>
        <fullName evidence="10">FH2 domain-containing protein</fullName>
    </recommendedName>
</protein>
<feature type="region of interest" description="Disordered" evidence="4">
    <location>
        <begin position="1"/>
        <end position="30"/>
    </location>
</feature>
<dbReference type="InterPro" id="IPR014767">
    <property type="entry name" value="DAD_dom"/>
</dbReference>
<dbReference type="Gene3D" id="1.10.238.150">
    <property type="entry name" value="Formin, FH3 diaphanous domain"/>
    <property type="match status" value="1"/>
</dbReference>
<dbReference type="FunFam" id="1.20.58.630:FF:000001">
    <property type="entry name" value="Diaphanous related formin 1"/>
    <property type="match status" value="1"/>
</dbReference>
<evidence type="ECO:0000256" key="2">
    <source>
        <dbReference type="ARBA" id="ARBA00023054"/>
    </source>
</evidence>
<feature type="region of interest" description="Disordered" evidence="4">
    <location>
        <begin position="1135"/>
        <end position="1200"/>
    </location>
</feature>
<dbReference type="InterPro" id="IPR042201">
    <property type="entry name" value="FH2_Formin_sf"/>
</dbReference>
<feature type="coiled-coil region" evidence="3">
    <location>
        <begin position="506"/>
        <end position="540"/>
    </location>
</feature>
<evidence type="ECO:0000313" key="9">
    <source>
        <dbReference type="Proteomes" id="UP000287033"/>
    </source>
</evidence>